<evidence type="ECO:0000256" key="3">
    <source>
        <dbReference type="SAM" id="MobiDB-lite"/>
    </source>
</evidence>
<evidence type="ECO:0000259" key="4">
    <source>
        <dbReference type="Pfam" id="PF22754"/>
    </source>
</evidence>
<dbReference type="InterPro" id="IPR054502">
    <property type="entry name" value="bHLH-TF_ACT-like_plant"/>
</dbReference>
<sequence length="191" mass="20698">MQANKTSILVDASKYIKDLKEKVEEAASASAAADSTNSGRAMAATVSVSSVELDRNSSSSCRRRGFRINVSMERSRPGLLVFVLEAFEELGLDVLDADVSCADDTAFHLQALGSGQAQQGESMDEQMVRQAVLQAISKCMDDDRQVDCIYRNSIMKENDHKSVHAPSGTYGKNVVGASTTTRRSHPHSLLL</sequence>
<evidence type="ECO:0000313" key="5">
    <source>
        <dbReference type="EMBL" id="KAF8706345.1"/>
    </source>
</evidence>
<comment type="caution">
    <text evidence="5">The sequence shown here is derived from an EMBL/GenBank/DDBJ whole genome shotgun (WGS) entry which is preliminary data.</text>
</comment>
<dbReference type="PANTHER" id="PTHR31945">
    <property type="entry name" value="TRANSCRIPTION FACTOR SCREAM2-RELATED"/>
    <property type="match status" value="1"/>
</dbReference>
<feature type="compositionally biased region" description="Basic residues" evidence="3">
    <location>
        <begin position="182"/>
        <end position="191"/>
    </location>
</feature>
<accession>A0A835ETN9</accession>
<dbReference type="OrthoDB" id="689268at2759"/>
<comment type="subcellular location">
    <subcellularLocation>
        <location evidence="1">Nucleus</location>
    </subcellularLocation>
</comment>
<dbReference type="Pfam" id="PF22754">
    <property type="entry name" value="bHLH-TF_ACT-like_plant"/>
    <property type="match status" value="1"/>
</dbReference>
<evidence type="ECO:0000313" key="6">
    <source>
        <dbReference type="Proteomes" id="UP000636709"/>
    </source>
</evidence>
<evidence type="ECO:0000256" key="2">
    <source>
        <dbReference type="ARBA" id="ARBA00023242"/>
    </source>
</evidence>
<organism evidence="5 6">
    <name type="scientific">Digitaria exilis</name>
    <dbReference type="NCBI Taxonomy" id="1010633"/>
    <lineage>
        <taxon>Eukaryota</taxon>
        <taxon>Viridiplantae</taxon>
        <taxon>Streptophyta</taxon>
        <taxon>Embryophyta</taxon>
        <taxon>Tracheophyta</taxon>
        <taxon>Spermatophyta</taxon>
        <taxon>Magnoliopsida</taxon>
        <taxon>Liliopsida</taxon>
        <taxon>Poales</taxon>
        <taxon>Poaceae</taxon>
        <taxon>PACMAD clade</taxon>
        <taxon>Panicoideae</taxon>
        <taxon>Panicodae</taxon>
        <taxon>Paniceae</taxon>
        <taxon>Anthephorinae</taxon>
        <taxon>Digitaria</taxon>
    </lineage>
</organism>
<gene>
    <name evidence="5" type="ORF">HU200_030607</name>
</gene>
<feature type="region of interest" description="Disordered" evidence="3">
    <location>
        <begin position="161"/>
        <end position="191"/>
    </location>
</feature>
<keyword evidence="6" id="KW-1185">Reference proteome</keyword>
<dbReference type="EMBL" id="JACEFO010001767">
    <property type="protein sequence ID" value="KAF8706345.1"/>
    <property type="molecule type" value="Genomic_DNA"/>
</dbReference>
<dbReference type="GO" id="GO:0005634">
    <property type="term" value="C:nucleus"/>
    <property type="evidence" value="ECO:0007669"/>
    <property type="project" value="UniProtKB-SubCell"/>
</dbReference>
<dbReference type="GO" id="GO:0003700">
    <property type="term" value="F:DNA-binding transcription factor activity"/>
    <property type="evidence" value="ECO:0007669"/>
    <property type="project" value="TreeGrafter"/>
</dbReference>
<dbReference type="Proteomes" id="UP000636709">
    <property type="component" value="Unassembled WGS sequence"/>
</dbReference>
<dbReference type="GO" id="GO:0043565">
    <property type="term" value="F:sequence-specific DNA binding"/>
    <property type="evidence" value="ECO:0007669"/>
    <property type="project" value="TreeGrafter"/>
</dbReference>
<proteinExistence type="predicted"/>
<feature type="domain" description="Plant bHLH transcription factor ACT-like" evidence="4">
    <location>
        <begin position="64"/>
        <end position="137"/>
    </location>
</feature>
<keyword evidence="2" id="KW-0539">Nucleus</keyword>
<dbReference type="AlphaFoldDB" id="A0A835ETN9"/>
<reference evidence="5" key="1">
    <citation type="submission" date="2020-07" db="EMBL/GenBank/DDBJ databases">
        <title>Genome sequence and genetic diversity analysis of an under-domesticated orphan crop, white fonio (Digitaria exilis).</title>
        <authorList>
            <person name="Bennetzen J.L."/>
            <person name="Chen S."/>
            <person name="Ma X."/>
            <person name="Wang X."/>
            <person name="Yssel A.E.J."/>
            <person name="Chaluvadi S.R."/>
            <person name="Johnson M."/>
            <person name="Gangashetty P."/>
            <person name="Hamidou F."/>
            <person name="Sanogo M.D."/>
            <person name="Zwaenepoel A."/>
            <person name="Wallace J."/>
            <person name="Van De Peer Y."/>
            <person name="Van Deynze A."/>
        </authorList>
    </citation>
    <scope>NUCLEOTIDE SEQUENCE</scope>
    <source>
        <tissue evidence="5">Leaves</tissue>
    </source>
</reference>
<name>A0A835ETN9_9POAL</name>
<protein>
    <recommendedName>
        <fullName evidence="4">Plant bHLH transcription factor ACT-like domain-containing protein</fullName>
    </recommendedName>
</protein>
<evidence type="ECO:0000256" key="1">
    <source>
        <dbReference type="ARBA" id="ARBA00004123"/>
    </source>
</evidence>
<dbReference type="InterPro" id="IPR051358">
    <property type="entry name" value="TF_AMS/ICE1/BHLH6-like"/>
</dbReference>
<dbReference type="PANTHER" id="PTHR31945:SF45">
    <property type="entry name" value="EXPRESSED PROTEIN"/>
    <property type="match status" value="1"/>
</dbReference>